<comment type="caution">
    <text evidence="1">The sequence shown here is derived from an EMBL/GenBank/DDBJ whole genome shotgun (WGS) entry which is preliminary data.</text>
</comment>
<dbReference type="EMBL" id="RCZG01000015">
    <property type="protein sequence ID" value="TPG29744.1"/>
    <property type="molecule type" value="Genomic_DNA"/>
</dbReference>
<gene>
    <name evidence="1" type="ORF">EAH80_25825</name>
</gene>
<name>A0A502DXA8_9MYCO</name>
<keyword evidence="2" id="KW-1185">Reference proteome</keyword>
<protein>
    <submittedName>
        <fullName evidence="1">Uncharacterized protein</fullName>
    </submittedName>
</protein>
<evidence type="ECO:0000313" key="1">
    <source>
        <dbReference type="EMBL" id="TPG29744.1"/>
    </source>
</evidence>
<dbReference type="Proteomes" id="UP000320095">
    <property type="component" value="Unassembled WGS sequence"/>
</dbReference>
<organism evidence="1 2">
    <name type="scientific">Mycolicibacterium hodleri</name>
    <dbReference type="NCBI Taxonomy" id="49897"/>
    <lineage>
        <taxon>Bacteria</taxon>
        <taxon>Bacillati</taxon>
        <taxon>Actinomycetota</taxon>
        <taxon>Actinomycetes</taxon>
        <taxon>Mycobacteriales</taxon>
        <taxon>Mycobacteriaceae</taxon>
        <taxon>Mycolicibacterium</taxon>
    </lineage>
</organism>
<sequence>MPDLVDLFKRCEALPIVGAPLHRGRVELSGQLSAIVSAVGSQVVGLVLDEIDLTALVRERVDVDAIAADIDIDAIIARIDLIGLANLIIEGVDLPRIIRESTNSVTAEVMTDVRTQGQRADDRVSGFVDRMLGRGQAPN</sequence>
<evidence type="ECO:0000313" key="2">
    <source>
        <dbReference type="Proteomes" id="UP000320095"/>
    </source>
</evidence>
<dbReference type="RefSeq" id="WP_140697718.1">
    <property type="nucleotide sequence ID" value="NZ_RCZG01000015.1"/>
</dbReference>
<proteinExistence type="predicted"/>
<dbReference type="AlphaFoldDB" id="A0A502DXA8"/>
<reference evidence="1 2" key="1">
    <citation type="journal article" date="2019" name="Environ. Microbiol.">
        <title>Species interactions and distinct microbial communities in high Arctic permafrost affected cryosols are associated with the CH4 and CO2 gas fluxes.</title>
        <authorList>
            <person name="Altshuler I."/>
            <person name="Hamel J."/>
            <person name="Turney S."/>
            <person name="Magnuson E."/>
            <person name="Levesque R."/>
            <person name="Greer C."/>
            <person name="Whyte L.G."/>
        </authorList>
    </citation>
    <scope>NUCLEOTIDE SEQUENCE [LARGE SCALE GENOMIC DNA]</scope>
    <source>
        <strain evidence="1 2">S5.20</strain>
    </source>
</reference>
<accession>A0A502DXA8</accession>
<dbReference type="OrthoDB" id="4871005at2"/>